<sequence length="99" mass="9963">MTISSLATAVAVGTLLGLCGRWAVPAGRSIPFWVPLAVAVGAAVLGSVVSHVVGIRATGISPLEVVLQVMCAGVAVTLVVATADRQPPEARPYDVSGSR</sequence>
<evidence type="ECO:0008006" key="4">
    <source>
        <dbReference type="Google" id="ProtNLM"/>
    </source>
</evidence>
<gene>
    <name evidence="2" type="ORF">CLV70_1258</name>
</gene>
<dbReference type="AlphaFoldDB" id="A0A2T0RG51"/>
<feature type="transmembrane region" description="Helical" evidence="1">
    <location>
        <begin position="65"/>
        <end position="83"/>
    </location>
</feature>
<keyword evidence="1" id="KW-0812">Transmembrane</keyword>
<comment type="caution">
    <text evidence="2">The sequence shown here is derived from an EMBL/GenBank/DDBJ whole genome shotgun (WGS) entry which is preliminary data.</text>
</comment>
<dbReference type="EMBL" id="PVZG01000025">
    <property type="protein sequence ID" value="PRY20127.1"/>
    <property type="molecule type" value="Genomic_DNA"/>
</dbReference>
<protein>
    <recommendedName>
        <fullName evidence="4">Membrane protein YeaQ/YmgE (Transglycosylase-associated protein family)</fullName>
    </recommendedName>
</protein>
<keyword evidence="3" id="KW-1185">Reference proteome</keyword>
<evidence type="ECO:0000256" key="1">
    <source>
        <dbReference type="SAM" id="Phobius"/>
    </source>
</evidence>
<evidence type="ECO:0000313" key="2">
    <source>
        <dbReference type="EMBL" id="PRY20127.1"/>
    </source>
</evidence>
<keyword evidence="1" id="KW-0472">Membrane</keyword>
<reference evidence="2 3" key="1">
    <citation type="submission" date="2018-03" db="EMBL/GenBank/DDBJ databases">
        <title>Genomic Encyclopedia of Archaeal and Bacterial Type Strains, Phase II (KMG-II): from individual species to whole genera.</title>
        <authorList>
            <person name="Goeker M."/>
        </authorList>
    </citation>
    <scope>NUCLEOTIDE SEQUENCE [LARGE SCALE GENOMIC DNA]</scope>
    <source>
        <strain evidence="2 3">DSM 45348</strain>
    </source>
</reference>
<organism evidence="2 3">
    <name type="scientific">Pseudosporangium ferrugineum</name>
    <dbReference type="NCBI Taxonomy" id="439699"/>
    <lineage>
        <taxon>Bacteria</taxon>
        <taxon>Bacillati</taxon>
        <taxon>Actinomycetota</taxon>
        <taxon>Actinomycetes</taxon>
        <taxon>Micromonosporales</taxon>
        <taxon>Micromonosporaceae</taxon>
        <taxon>Pseudosporangium</taxon>
    </lineage>
</organism>
<accession>A0A2T0RG51</accession>
<keyword evidence="1" id="KW-1133">Transmembrane helix</keyword>
<name>A0A2T0RG51_9ACTN</name>
<evidence type="ECO:0000313" key="3">
    <source>
        <dbReference type="Proteomes" id="UP000239209"/>
    </source>
</evidence>
<proteinExistence type="predicted"/>
<feature type="transmembrane region" description="Helical" evidence="1">
    <location>
        <begin position="33"/>
        <end position="53"/>
    </location>
</feature>
<dbReference type="Proteomes" id="UP000239209">
    <property type="component" value="Unassembled WGS sequence"/>
</dbReference>
<dbReference type="RefSeq" id="WP_106130675.1">
    <property type="nucleotide sequence ID" value="NZ_PVZG01000025.1"/>
</dbReference>